<keyword evidence="8" id="KW-0811">Translocation</keyword>
<dbReference type="Proteomes" id="UP000277580">
    <property type="component" value="Unassembled WGS sequence"/>
</dbReference>
<protein>
    <submittedName>
        <fullName evidence="14">Mitochondrial import translocase, subunit Tom22</fullName>
    </submittedName>
</protein>
<evidence type="ECO:0000256" key="11">
    <source>
        <dbReference type="ARBA" id="ARBA00023170"/>
    </source>
</evidence>
<evidence type="ECO:0000313" key="15">
    <source>
        <dbReference type="Proteomes" id="UP000277580"/>
    </source>
</evidence>
<dbReference type="GO" id="GO:0005741">
    <property type="term" value="C:mitochondrial outer membrane"/>
    <property type="evidence" value="ECO:0007669"/>
    <property type="project" value="UniProtKB-SubCell"/>
</dbReference>
<dbReference type="STRING" id="1392247.A0A3N4L6J4"/>
<keyword evidence="10 13" id="KW-0472">Membrane</keyword>
<keyword evidence="9" id="KW-0496">Mitochondrion</keyword>
<evidence type="ECO:0000256" key="5">
    <source>
        <dbReference type="ARBA" id="ARBA00022787"/>
    </source>
</evidence>
<evidence type="ECO:0000256" key="10">
    <source>
        <dbReference type="ARBA" id="ARBA00023136"/>
    </source>
</evidence>
<dbReference type="InterPro" id="IPR005683">
    <property type="entry name" value="Tom22"/>
</dbReference>
<evidence type="ECO:0000256" key="2">
    <source>
        <dbReference type="ARBA" id="ARBA00009874"/>
    </source>
</evidence>
<sequence>MVQLTVVEDVEDAHFAQQRPYQDQEDDYASDSDRSSLSNDDGEVEIEETLYDRVVALKDIIPPRQRAVLSAGLASAYGVMKSGLSMGGTTLWVLVTGAFVVGVPFAVAVGDEQQLVEMERDMKMQQFTTDSLSPGAQTVVLGEPQKK</sequence>
<dbReference type="EMBL" id="ML119106">
    <property type="protein sequence ID" value="RPB17112.1"/>
    <property type="molecule type" value="Genomic_DNA"/>
</dbReference>
<evidence type="ECO:0000256" key="12">
    <source>
        <dbReference type="SAM" id="MobiDB-lite"/>
    </source>
</evidence>
<dbReference type="InParanoid" id="A0A3N4L6J4"/>
<reference evidence="14 15" key="1">
    <citation type="journal article" date="2018" name="Nat. Ecol. Evol.">
        <title>Pezizomycetes genomes reveal the molecular basis of ectomycorrhizal truffle lifestyle.</title>
        <authorList>
            <person name="Murat C."/>
            <person name="Payen T."/>
            <person name="Noel B."/>
            <person name="Kuo A."/>
            <person name="Morin E."/>
            <person name="Chen J."/>
            <person name="Kohler A."/>
            <person name="Krizsan K."/>
            <person name="Balestrini R."/>
            <person name="Da Silva C."/>
            <person name="Montanini B."/>
            <person name="Hainaut M."/>
            <person name="Levati E."/>
            <person name="Barry K.W."/>
            <person name="Belfiori B."/>
            <person name="Cichocki N."/>
            <person name="Clum A."/>
            <person name="Dockter R.B."/>
            <person name="Fauchery L."/>
            <person name="Guy J."/>
            <person name="Iotti M."/>
            <person name="Le Tacon F."/>
            <person name="Lindquist E.A."/>
            <person name="Lipzen A."/>
            <person name="Malagnac F."/>
            <person name="Mello A."/>
            <person name="Molinier V."/>
            <person name="Miyauchi S."/>
            <person name="Poulain J."/>
            <person name="Riccioni C."/>
            <person name="Rubini A."/>
            <person name="Sitrit Y."/>
            <person name="Splivallo R."/>
            <person name="Traeger S."/>
            <person name="Wang M."/>
            <person name="Zifcakova L."/>
            <person name="Wipf D."/>
            <person name="Zambonelli A."/>
            <person name="Paolocci F."/>
            <person name="Nowrousian M."/>
            <person name="Ottonello S."/>
            <person name="Baldrian P."/>
            <person name="Spatafora J.W."/>
            <person name="Henrissat B."/>
            <person name="Nagy L.G."/>
            <person name="Aury J.M."/>
            <person name="Wincker P."/>
            <person name="Grigoriev I.V."/>
            <person name="Bonfante P."/>
            <person name="Martin F.M."/>
        </authorList>
    </citation>
    <scope>NUCLEOTIDE SEQUENCE [LARGE SCALE GENOMIC DNA]</scope>
    <source>
        <strain evidence="14 15">CCBAS932</strain>
    </source>
</reference>
<evidence type="ECO:0000256" key="7">
    <source>
        <dbReference type="ARBA" id="ARBA00022989"/>
    </source>
</evidence>
<dbReference type="CDD" id="cd22884">
    <property type="entry name" value="TOM22"/>
    <property type="match status" value="1"/>
</dbReference>
<evidence type="ECO:0000256" key="13">
    <source>
        <dbReference type="SAM" id="Phobius"/>
    </source>
</evidence>
<keyword evidence="6" id="KW-0653">Protein transport</keyword>
<gene>
    <name evidence="14" type="ORF">P167DRAFT_531369</name>
</gene>
<keyword evidence="4 13" id="KW-0812">Transmembrane</keyword>
<evidence type="ECO:0000313" key="14">
    <source>
        <dbReference type="EMBL" id="RPB17112.1"/>
    </source>
</evidence>
<proteinExistence type="inferred from homology"/>
<evidence type="ECO:0000256" key="4">
    <source>
        <dbReference type="ARBA" id="ARBA00022692"/>
    </source>
</evidence>
<evidence type="ECO:0000256" key="3">
    <source>
        <dbReference type="ARBA" id="ARBA00022448"/>
    </source>
</evidence>
<keyword evidence="15" id="KW-1185">Reference proteome</keyword>
<organism evidence="14 15">
    <name type="scientific">Morchella conica CCBAS932</name>
    <dbReference type="NCBI Taxonomy" id="1392247"/>
    <lineage>
        <taxon>Eukaryota</taxon>
        <taxon>Fungi</taxon>
        <taxon>Dikarya</taxon>
        <taxon>Ascomycota</taxon>
        <taxon>Pezizomycotina</taxon>
        <taxon>Pezizomycetes</taxon>
        <taxon>Pezizales</taxon>
        <taxon>Morchellaceae</taxon>
        <taxon>Morchella</taxon>
    </lineage>
</organism>
<dbReference type="PANTHER" id="PTHR12504:SF0">
    <property type="entry name" value="MITOCHONDRIAL IMPORT RECEPTOR SUBUNIT TOM22 HOMOLOG"/>
    <property type="match status" value="1"/>
</dbReference>
<feature type="region of interest" description="Disordered" evidence="12">
    <location>
        <begin position="15"/>
        <end position="43"/>
    </location>
</feature>
<dbReference type="Pfam" id="PF04281">
    <property type="entry name" value="Tom22"/>
    <property type="match status" value="1"/>
</dbReference>
<dbReference type="OrthoDB" id="10016939at2759"/>
<dbReference type="FunCoup" id="A0A3N4L6J4">
    <property type="interactions" value="250"/>
</dbReference>
<keyword evidence="7 13" id="KW-1133">Transmembrane helix</keyword>
<keyword evidence="5" id="KW-1000">Mitochondrion outer membrane</keyword>
<feature type="transmembrane region" description="Helical" evidence="13">
    <location>
        <begin position="90"/>
        <end position="110"/>
    </location>
</feature>
<evidence type="ECO:0000256" key="6">
    <source>
        <dbReference type="ARBA" id="ARBA00022927"/>
    </source>
</evidence>
<accession>A0A3N4L6J4</accession>
<evidence type="ECO:0000256" key="9">
    <source>
        <dbReference type="ARBA" id="ARBA00023128"/>
    </source>
</evidence>
<keyword evidence="11" id="KW-0675">Receptor</keyword>
<keyword evidence="3" id="KW-0813">Transport</keyword>
<comment type="similarity">
    <text evidence="2">Belongs to the Tom22 family.</text>
</comment>
<evidence type="ECO:0000256" key="8">
    <source>
        <dbReference type="ARBA" id="ARBA00023010"/>
    </source>
</evidence>
<dbReference type="GO" id="GO:0006886">
    <property type="term" value="P:intracellular protein transport"/>
    <property type="evidence" value="ECO:0007669"/>
    <property type="project" value="InterPro"/>
</dbReference>
<dbReference type="PANTHER" id="PTHR12504">
    <property type="entry name" value="MITOCHONDRIAL IMPORT RECEPTOR SUBUNIT TOM22"/>
    <property type="match status" value="1"/>
</dbReference>
<name>A0A3N4L6J4_9PEZI</name>
<dbReference type="AlphaFoldDB" id="A0A3N4L6J4"/>
<evidence type="ECO:0000256" key="1">
    <source>
        <dbReference type="ARBA" id="ARBA00004572"/>
    </source>
</evidence>
<comment type="subcellular location">
    <subcellularLocation>
        <location evidence="1">Mitochondrion outer membrane</location>
        <topology evidence="1">Single-pass membrane protein</topology>
    </subcellularLocation>
</comment>